<keyword evidence="1" id="KW-0479">Metal-binding</keyword>
<keyword evidence="1" id="KW-0862">Zinc</keyword>
<dbReference type="InterPro" id="IPR016718">
    <property type="entry name" value="rRNA_m1G-MeTrfase_A_prd"/>
</dbReference>
<dbReference type="InterPro" id="IPR041698">
    <property type="entry name" value="Methyltransf_25"/>
</dbReference>
<dbReference type="SUPFAM" id="SSF53335">
    <property type="entry name" value="S-adenosyl-L-methionine-dependent methyltransferases"/>
    <property type="match status" value="1"/>
</dbReference>
<feature type="binding site" evidence="2">
    <location>
        <position position="195"/>
    </location>
    <ligand>
        <name>S-adenosyl-L-methionine</name>
        <dbReference type="ChEBI" id="CHEBI:59789"/>
    </ligand>
</feature>
<feature type="binding site" evidence="2">
    <location>
        <begin position="108"/>
        <end position="109"/>
    </location>
    <ligand>
        <name>S-adenosyl-L-methionine</name>
        <dbReference type="ChEBI" id="CHEBI:59789"/>
    </ligand>
</feature>
<keyword evidence="2" id="KW-0949">S-adenosyl-L-methionine</keyword>
<dbReference type="OrthoDB" id="5522265at2"/>
<feature type="binding site" evidence="1">
    <location>
        <position position="41"/>
    </location>
    <ligand>
        <name>Zn(2+)</name>
        <dbReference type="ChEBI" id="CHEBI:29105"/>
    </ligand>
</feature>
<organism evidence="5 6">
    <name type="scientific">Tetzosporium hominis</name>
    <dbReference type="NCBI Taxonomy" id="2020506"/>
    <lineage>
        <taxon>Bacteria</taxon>
        <taxon>Bacillati</taxon>
        <taxon>Bacillota</taxon>
        <taxon>Bacilli</taxon>
        <taxon>Bacillales</taxon>
        <taxon>Caryophanaceae</taxon>
        <taxon>Tetzosporium</taxon>
    </lineage>
</organism>
<evidence type="ECO:0000313" key="5">
    <source>
        <dbReference type="EMBL" id="OZS77526.1"/>
    </source>
</evidence>
<dbReference type="Pfam" id="PF13649">
    <property type="entry name" value="Methyltransf_25"/>
    <property type="match status" value="1"/>
</dbReference>
<dbReference type="InterPro" id="IPR029063">
    <property type="entry name" value="SAM-dependent_MTases_sf"/>
</dbReference>
<dbReference type="CDD" id="cd02440">
    <property type="entry name" value="AdoMet_MTases"/>
    <property type="match status" value="1"/>
</dbReference>
<dbReference type="AlphaFoldDB" id="A0A264W1P6"/>
<feature type="binding site" evidence="1">
    <location>
        <position position="21"/>
    </location>
    <ligand>
        <name>Zn(2+)</name>
        <dbReference type="ChEBI" id="CHEBI:29105"/>
    </ligand>
</feature>
<keyword evidence="6" id="KW-1185">Reference proteome</keyword>
<dbReference type="RefSeq" id="WP_094943368.1">
    <property type="nucleotide sequence ID" value="NZ_NOKQ01000220.1"/>
</dbReference>
<reference evidence="5 6" key="1">
    <citation type="submission" date="2017-07" db="EMBL/GenBank/DDBJ databases">
        <title>Tetzosporium hominis gen.nov. sp.nov.</title>
        <authorList>
            <person name="Tetz G."/>
            <person name="Tetz V."/>
        </authorList>
    </citation>
    <scope>NUCLEOTIDE SEQUENCE [LARGE SCALE GENOMIC DNA]</scope>
    <source>
        <strain evidence="5 6">VT-49</strain>
    </source>
</reference>
<dbReference type="PANTHER" id="PTHR43460:SF1">
    <property type="entry name" value="METHYLTRANSFERASE TYPE 11 DOMAIN-CONTAINING PROTEIN"/>
    <property type="match status" value="1"/>
</dbReference>
<dbReference type="GO" id="GO:0008168">
    <property type="term" value="F:methyltransferase activity"/>
    <property type="evidence" value="ECO:0007669"/>
    <property type="project" value="InterPro"/>
</dbReference>
<evidence type="ECO:0000259" key="3">
    <source>
        <dbReference type="Pfam" id="PF13649"/>
    </source>
</evidence>
<dbReference type="Pfam" id="PF21302">
    <property type="entry name" value="Zn_ribbon_RlmA"/>
    <property type="match status" value="1"/>
</dbReference>
<dbReference type="Gene3D" id="3.40.50.150">
    <property type="entry name" value="Vaccinia Virus protein VP39"/>
    <property type="match status" value="1"/>
</dbReference>
<protein>
    <submittedName>
        <fullName evidence="5">Uncharacterized protein</fullName>
    </submittedName>
</protein>
<feature type="domain" description="23S rRNA (guanine(745)-N(1))-methyltransferase N-terminal" evidence="4">
    <location>
        <begin position="19"/>
        <end position="53"/>
    </location>
</feature>
<evidence type="ECO:0000259" key="4">
    <source>
        <dbReference type="Pfam" id="PF21302"/>
    </source>
</evidence>
<evidence type="ECO:0000313" key="6">
    <source>
        <dbReference type="Proteomes" id="UP000217065"/>
    </source>
</evidence>
<proteinExistence type="predicted"/>
<comment type="caution">
    <text evidence="5">The sequence shown here is derived from an EMBL/GenBank/DDBJ whole genome shotgun (WGS) entry which is preliminary data.</text>
</comment>
<dbReference type="Proteomes" id="UP000217065">
    <property type="component" value="Unassembled WGS sequence"/>
</dbReference>
<dbReference type="InterPro" id="IPR048647">
    <property type="entry name" value="RlmA_N"/>
</dbReference>
<evidence type="ECO:0000256" key="1">
    <source>
        <dbReference type="PIRSR" id="PIRSR018249-1"/>
    </source>
</evidence>
<sequence>MITKKQRAMERLSHQIDALQCPICKQELQLTESGVTCTNRHTVDVAKQGYLHLAGTVAKSRYTKELFTARQTLLQETAFFEPLIEEIGEWIAKEAKDSPRIVDMGCGEGTHLAGIVNRLSGSQGIGIDLSKEGIQLATNHAAEVVWLVADLAKSPLQEASVDVVLNILSPANHQEFRRILKPGGFVVKVIPNAAYLHELRSFFYAGTDKETFENEEAQNRFTNELEFVGSSSVSYQKELDDKQWRDLIGMTPLTWNAEEMKVEKFLAQEVTAVTVDLSILVGRLKE</sequence>
<feature type="binding site" evidence="2">
    <location>
        <position position="80"/>
    </location>
    <ligand>
        <name>S-adenosyl-L-methionine</name>
        <dbReference type="ChEBI" id="CHEBI:59789"/>
    </ligand>
</feature>
<dbReference type="GO" id="GO:0046872">
    <property type="term" value="F:metal ion binding"/>
    <property type="evidence" value="ECO:0007669"/>
    <property type="project" value="UniProtKB-KW"/>
</dbReference>
<dbReference type="InterPro" id="IPR052939">
    <property type="entry name" value="23S_rRNA_MeTrnsfrase_RlmA"/>
</dbReference>
<dbReference type="EMBL" id="NOKQ01000220">
    <property type="protein sequence ID" value="OZS77526.1"/>
    <property type="molecule type" value="Genomic_DNA"/>
</dbReference>
<gene>
    <name evidence="5" type="ORF">CF394_09920</name>
</gene>
<evidence type="ECO:0000256" key="2">
    <source>
        <dbReference type="PIRSR" id="PIRSR018249-2"/>
    </source>
</evidence>
<name>A0A264W1P6_9BACL</name>
<dbReference type="PIRSF" id="PIRSF018249">
    <property type="entry name" value="MyrA_prd"/>
    <property type="match status" value="1"/>
</dbReference>
<feature type="binding site" evidence="1">
    <location>
        <position position="24"/>
    </location>
    <ligand>
        <name>Zn(2+)</name>
        <dbReference type="ChEBI" id="CHEBI:29105"/>
    </ligand>
</feature>
<feature type="domain" description="Methyltransferase" evidence="3">
    <location>
        <begin position="101"/>
        <end position="184"/>
    </location>
</feature>
<dbReference type="PANTHER" id="PTHR43460">
    <property type="entry name" value="METHYLTRANSFERASE"/>
    <property type="match status" value="1"/>
</dbReference>
<feature type="binding site" evidence="1">
    <location>
        <position position="37"/>
    </location>
    <ligand>
        <name>Zn(2+)</name>
        <dbReference type="ChEBI" id="CHEBI:29105"/>
    </ligand>
</feature>
<accession>A0A264W1P6</accession>